<organism evidence="1 2">
    <name type="scientific">Candidatus Roizmanbacteria bacterium CG_4_10_14_0_2_um_filter_36_9</name>
    <dbReference type="NCBI Taxonomy" id="1974823"/>
    <lineage>
        <taxon>Bacteria</taxon>
        <taxon>Candidatus Roizmaniibacteriota</taxon>
    </lineage>
</organism>
<sequence>PTYEAEVTRKIKDKKIDIKSEEVRSAIYSYHKTAGSVPKSIAPVLIDLSDRTKDDRLTSGNVPLGLSHVDIEFMIDGLSAGAFDTAKSGYMKEVMERPGSMHSDFKKWYQEKVVKRFPKDLDGKNADSLTYYFQKYLSGLPMDTRDTYERVDNLLYFQFKGNSRDKDGKYDETALLNRFEQLDAEIEQRAVLEKSVVDFKDYWKTNEIALKIAIQGLGLTNESAVLNGINLMTRMEPDQYDKRLRVKDFLGYADTVLYQIYDKIVKTNDDVWLRDKAISLFKQLTSQLEGSTQGTFFPPAEIAELFDGRPWEADEVATFKQAKGYDESRLLGDILIREGSRYKKVDLKTIGFMPDEPRARKKYMTRTDGFAWKNRDEPDPVPEPDPIPAPNPELAPAPIPDAQKYMLIATVLKAQEEELKSQSNPVTPELEHMMGGRMELIRQHDLIAGVQDARREPFQRAVAGLFAKGSRLLPTVLSLDDVWHGNSNSPLLNATIVLADGTRTDVRYIGPNVTGGGEDMDRAALTDPHYSADIVRDAVAAGMAGIVLNGKLDGEDLFRLFDPEVTGAQAIIQLAAEKCKKNDKSEVVVKGEVQQAKAELAVKKTALTQAQTELARIQTHNEQAIRFRERAPTTVQNEIRNTFLDMSFEWEKMLSNSLNGQGFLSRVGIVKKKPPVMQALNEYVINDRTGPEGGRDSLAIDVGKAIDSMHTLLKNKSEHDLRGIIAKVNNASTGGITDRVVNTSKKMGLNKEQLQDLAAFSLAHISFHPEIRDRTYTSRPDVLRFIFNENDGEATSVDAYVQMVYTRLEEDTLAKDDYVAKDETEKKVKVEKAETEVAELAEKAHPKRIAEAHQTAVNKLIADKKEALRAIYRDVPNEYQQVIVSMEEIDPKIAAMTDDVLQDVVSRTAGNVDVALRSFVAQKGSQTGNEIIHDIFTSIATKTGLKTLLNEGVRGIGQAAIERTTTERGEDPATDYIDKYNLSGAKVEIGLAIDDIGGITNIATIRRLYGEYVLQTVEIMKRIQEGNNNIKLLPLLTMYDFLKRSITPDILEGRKKQQPSIIESLTPRV</sequence>
<feature type="non-terminal residue" evidence="1">
    <location>
        <position position="1"/>
    </location>
</feature>
<evidence type="ECO:0000313" key="2">
    <source>
        <dbReference type="Proteomes" id="UP000230027"/>
    </source>
</evidence>
<accession>A0A2M7U2B9</accession>
<comment type="caution">
    <text evidence="1">The sequence shown here is derived from an EMBL/GenBank/DDBJ whole genome shotgun (WGS) entry which is preliminary data.</text>
</comment>
<proteinExistence type="predicted"/>
<dbReference type="AlphaFoldDB" id="A0A2M7U2B9"/>
<dbReference type="EMBL" id="PFOD01000082">
    <property type="protein sequence ID" value="PIZ64393.1"/>
    <property type="molecule type" value="Genomic_DNA"/>
</dbReference>
<dbReference type="Proteomes" id="UP000230027">
    <property type="component" value="Unassembled WGS sequence"/>
</dbReference>
<gene>
    <name evidence="1" type="ORF">COY14_04805</name>
</gene>
<protein>
    <submittedName>
        <fullName evidence="1">Uncharacterized protein</fullName>
    </submittedName>
</protein>
<name>A0A2M7U2B9_9BACT</name>
<reference evidence="2" key="1">
    <citation type="submission" date="2017-09" db="EMBL/GenBank/DDBJ databases">
        <title>Depth-based differentiation of microbial function through sediment-hosted aquifers and enrichment of novel symbionts in the deep terrestrial subsurface.</title>
        <authorList>
            <person name="Probst A.J."/>
            <person name="Ladd B."/>
            <person name="Jarett J.K."/>
            <person name="Geller-Mcgrath D.E."/>
            <person name="Sieber C.M.K."/>
            <person name="Emerson J.B."/>
            <person name="Anantharaman K."/>
            <person name="Thomas B.C."/>
            <person name="Malmstrom R."/>
            <person name="Stieglmeier M."/>
            <person name="Klingl A."/>
            <person name="Woyke T."/>
            <person name="Ryan C.M."/>
            <person name="Banfield J.F."/>
        </authorList>
    </citation>
    <scope>NUCLEOTIDE SEQUENCE [LARGE SCALE GENOMIC DNA]</scope>
</reference>
<evidence type="ECO:0000313" key="1">
    <source>
        <dbReference type="EMBL" id="PIZ64393.1"/>
    </source>
</evidence>